<dbReference type="EMBL" id="PHHF01000004">
    <property type="protein sequence ID" value="PTD27722.1"/>
    <property type="molecule type" value="Genomic_DNA"/>
</dbReference>
<protein>
    <submittedName>
        <fullName evidence="2">Uncharacterized protein</fullName>
    </submittedName>
</protein>
<feature type="region of interest" description="Disordered" evidence="1">
    <location>
        <begin position="82"/>
        <end position="109"/>
    </location>
</feature>
<keyword evidence="3" id="KW-1185">Reference proteome</keyword>
<sequence length="109" mass="11479">MAMLISDEIHSVEPLTLVGGSARVVLYCTFGSDALIMGDEIDPLPMNPTGGEWTLYVPCPESDLAWASETLSARAPRIVLHKPGAMPSGGEEATSASAKSFDIDWGALS</sequence>
<comment type="caution">
    <text evidence="2">The sequence shown here is derived from an EMBL/GenBank/DDBJ whole genome shotgun (WGS) entry which is preliminary data.</text>
</comment>
<dbReference type="AlphaFoldDB" id="A0A2T4I848"/>
<proteinExistence type="predicted"/>
<dbReference type="Proteomes" id="UP000241206">
    <property type="component" value="Unassembled WGS sequence"/>
</dbReference>
<organism evidence="2 3">
    <name type="scientific">Edaphosphingomonas fennica</name>
    <dbReference type="NCBI Taxonomy" id="114404"/>
    <lineage>
        <taxon>Bacteria</taxon>
        <taxon>Pseudomonadati</taxon>
        <taxon>Pseudomonadota</taxon>
        <taxon>Alphaproteobacteria</taxon>
        <taxon>Sphingomonadales</taxon>
        <taxon>Rhizorhabdaceae</taxon>
        <taxon>Edaphosphingomonas</taxon>
    </lineage>
</organism>
<reference evidence="2 3" key="1">
    <citation type="submission" date="2017-11" db="EMBL/GenBank/DDBJ databases">
        <title>Sphingomonas oleivorans sp. nov., isolated from oil-contaminated soil.</title>
        <authorList>
            <person name="Wang L."/>
            <person name="Chen L."/>
        </authorList>
    </citation>
    <scope>NUCLEOTIDE SEQUENCE [LARGE SCALE GENOMIC DNA]</scope>
    <source>
        <strain evidence="2 3">K101</strain>
    </source>
</reference>
<name>A0A2T4I848_9SPHN</name>
<evidence type="ECO:0000256" key="1">
    <source>
        <dbReference type="SAM" id="MobiDB-lite"/>
    </source>
</evidence>
<evidence type="ECO:0000313" key="2">
    <source>
        <dbReference type="EMBL" id="PTD27722.1"/>
    </source>
</evidence>
<evidence type="ECO:0000313" key="3">
    <source>
        <dbReference type="Proteomes" id="UP000241206"/>
    </source>
</evidence>
<accession>A0A2T4I848</accession>
<gene>
    <name evidence="2" type="ORF">CV103_01255</name>
</gene>